<protein>
    <submittedName>
        <fullName evidence="1">Uncharacterized protein</fullName>
    </submittedName>
</protein>
<evidence type="ECO:0000313" key="1">
    <source>
        <dbReference type="EMBL" id="BAQ94456.1"/>
    </source>
</evidence>
<keyword evidence="2" id="KW-1185">Reference proteome</keyword>
<sequence length="73" mass="8374">MFAMRKPEEGVNTWADVYEDVRLTGPKCPEETLWHRLTQIGDELQSLGDRGHQLTSLMDKAVDEWLESKQSVA</sequence>
<dbReference type="EMBL" id="AP013548">
    <property type="protein sequence ID" value="BAQ94456.1"/>
    <property type="molecule type" value="Genomic_DNA"/>
</dbReference>
<proteinExistence type="predicted"/>
<dbReference type="KEGG" id="vg:55412235"/>
<name>A0A6S4PIW5_9CAUD</name>
<dbReference type="RefSeq" id="YP_009777953.1">
    <property type="nucleotide sequence ID" value="NC_047707.1"/>
</dbReference>
<accession>A0A6S4PIW5</accession>
<dbReference type="Proteomes" id="UP000504725">
    <property type="component" value="Segment"/>
</dbReference>
<evidence type="ECO:0000313" key="2">
    <source>
        <dbReference type="Proteomes" id="UP000504725"/>
    </source>
</evidence>
<dbReference type="GeneID" id="55412235"/>
<organism evidence="1 2">
    <name type="scientific">uncultured phage_MedDCM-OCT-S38-C3</name>
    <dbReference type="NCBI Taxonomy" id="2740803"/>
    <lineage>
        <taxon>Viruses</taxon>
        <taxon>Duplodnaviria</taxon>
        <taxon>Heunggongvirae</taxon>
        <taxon>Uroviricota</taxon>
        <taxon>Caudoviricetes</taxon>
        <taxon>Autographivirales</taxon>
        <taxon>Stopalavirus</taxon>
        <taxon>Stopalavirus S38C3</taxon>
    </lineage>
</organism>
<reference evidence="1 2" key="1">
    <citation type="journal article" date="2013" name="PLoS Genet.">
        <title>Expanding the Marine Virosphere Using Metagenomics.</title>
        <authorList>
            <person name="Mizuno C.M."/>
            <person name="Rodriguez-Valera F."/>
            <person name="Kimes N.E."/>
            <person name="Ghai R."/>
        </authorList>
    </citation>
    <scope>NUCLEOTIDE SEQUENCE [LARGE SCALE GENOMIC DNA]</scope>
    <source>
        <strain evidence="1">UvMED-CGR-U-MedDCM-OCT-S38-C3</strain>
    </source>
</reference>